<feature type="non-terminal residue" evidence="1">
    <location>
        <position position="223"/>
    </location>
</feature>
<reference evidence="1 2" key="1">
    <citation type="journal article" date="2024" name="J Genomics">
        <title>Draft genome sequencing and assembly of Favolaschia claudopus CIRM-BRFM 2984 isolated from oak limbs.</title>
        <authorList>
            <person name="Navarro D."/>
            <person name="Drula E."/>
            <person name="Chaduli D."/>
            <person name="Cazenave R."/>
            <person name="Ahrendt S."/>
            <person name="Wang J."/>
            <person name="Lipzen A."/>
            <person name="Daum C."/>
            <person name="Barry K."/>
            <person name="Grigoriev I.V."/>
            <person name="Favel A."/>
            <person name="Rosso M.N."/>
            <person name="Martin F."/>
        </authorList>
    </citation>
    <scope>NUCLEOTIDE SEQUENCE [LARGE SCALE GENOMIC DNA]</scope>
    <source>
        <strain evidence="1 2">CIRM-BRFM 2984</strain>
    </source>
</reference>
<evidence type="ECO:0000313" key="2">
    <source>
        <dbReference type="Proteomes" id="UP001362999"/>
    </source>
</evidence>
<gene>
    <name evidence="1" type="ORF">R3P38DRAFT_2383495</name>
</gene>
<proteinExistence type="predicted"/>
<evidence type="ECO:0000313" key="1">
    <source>
        <dbReference type="EMBL" id="KAK6984276.1"/>
    </source>
</evidence>
<dbReference type="Proteomes" id="UP001362999">
    <property type="component" value="Unassembled WGS sequence"/>
</dbReference>
<feature type="non-terminal residue" evidence="1">
    <location>
        <position position="1"/>
    </location>
</feature>
<organism evidence="1 2">
    <name type="scientific">Favolaschia claudopus</name>
    <dbReference type="NCBI Taxonomy" id="2862362"/>
    <lineage>
        <taxon>Eukaryota</taxon>
        <taxon>Fungi</taxon>
        <taxon>Dikarya</taxon>
        <taxon>Basidiomycota</taxon>
        <taxon>Agaricomycotina</taxon>
        <taxon>Agaricomycetes</taxon>
        <taxon>Agaricomycetidae</taxon>
        <taxon>Agaricales</taxon>
        <taxon>Marasmiineae</taxon>
        <taxon>Mycenaceae</taxon>
        <taxon>Favolaschia</taxon>
    </lineage>
</organism>
<comment type="caution">
    <text evidence="1">The sequence shown here is derived from an EMBL/GenBank/DDBJ whole genome shotgun (WGS) entry which is preliminary data.</text>
</comment>
<keyword evidence="2" id="KW-1185">Reference proteome</keyword>
<sequence>VLLAAQVLAPGLPDLSRMITAMFNGAAVTWIRFTPEFRIGGPIDSIPLEILLKLYIPSTNDHNEGPLGSARVHVRYHPNSNPASFSALERYRRNNTEAFAIKNITAEDLLHVMREVRKEDANGEGAAFRKAVVEELERKARVHREKVRVAAEKKEAKEANLRVIGVEHDRAKIRAMTVPHLKAQYDVYKHIVKDAIIQKTTLVSIPHRQDKLDAVLAALDRYE</sequence>
<name>A0AAV9ZJ88_9AGAR</name>
<accession>A0AAV9ZJ88</accession>
<protein>
    <submittedName>
        <fullName evidence="1">Uncharacterized protein</fullName>
    </submittedName>
</protein>
<dbReference type="AlphaFoldDB" id="A0AAV9ZJ88"/>
<dbReference type="EMBL" id="JAWWNJ010000139">
    <property type="protein sequence ID" value="KAK6984276.1"/>
    <property type="molecule type" value="Genomic_DNA"/>
</dbReference>